<organism evidence="3 4">
    <name type="scientific">Donghicola eburneus</name>
    <dbReference type="NCBI Taxonomy" id="393278"/>
    <lineage>
        <taxon>Bacteria</taxon>
        <taxon>Pseudomonadati</taxon>
        <taxon>Pseudomonadota</taxon>
        <taxon>Alphaproteobacteria</taxon>
        <taxon>Rhodobacterales</taxon>
        <taxon>Roseobacteraceae</taxon>
        <taxon>Donghicola</taxon>
    </lineage>
</organism>
<evidence type="ECO:0000313" key="4">
    <source>
        <dbReference type="Proteomes" id="UP000184085"/>
    </source>
</evidence>
<dbReference type="AlphaFoldDB" id="A0A1M4N5W1"/>
<dbReference type="Proteomes" id="UP000184085">
    <property type="component" value="Unassembled WGS sequence"/>
</dbReference>
<dbReference type="InterPro" id="IPR025263">
    <property type="entry name" value="YhdP_central"/>
</dbReference>
<proteinExistence type="predicted"/>
<dbReference type="Pfam" id="PF13116">
    <property type="entry name" value="YhdP"/>
    <property type="match status" value="1"/>
</dbReference>
<dbReference type="RefSeq" id="WP_072707096.1">
    <property type="nucleotide sequence ID" value="NZ_FMJB01000055.1"/>
</dbReference>
<gene>
    <name evidence="3" type="ORF">KARMA_2695</name>
</gene>
<protein>
    <recommendedName>
        <fullName evidence="2">YhdP central domain-containing protein</fullName>
    </recommendedName>
</protein>
<name>A0A1M4N5W1_9RHOB</name>
<accession>A0A1M4N5W1</accession>
<keyword evidence="1" id="KW-0812">Transmembrane</keyword>
<sequence length="1092" mass="116072">MTEKKENETPETAEKSTASLRKRRKLWAFVGIVLIVMVLLPVGGAVYLLDRPVRVPEWAENRIEQALAGQGTGARVQLGEIYLTVGTGLRPWVELHDTVITQPDGAALARVSDMRVNLSGRRLVKGILAAEHVSVSGLLIDLKRAQDGTFELAFGSSDTPVERSMDFPRLISVLDTAFETPELDPLRTVTLDNVSLRYVDLRAERSWTVDGGRFMVERDGDDLHASSALTLLTGGATAATVEGSYWRTLGELSADFGLTVTDLLAQDIATQAPALAFFAALDAPLSGSLRGQLGEEGELSNLSASLSVGQGALRPNEDAAPVPFNGARTYFNYEPKAGLLLFDEVSVDSAWVTGRAEGSAQLVIDEGSQWPSAMIGQIRLSDLTAAPIGVMTKALDIQQADASFRLNLPDFALELGQMTVQVPEGRANISGRVEAAVGGWAMSLLAEVDEVSPEDVVSYWPPSKGAKVRDWLSKNIKAGRLRDIQVHLTADPGEKPRHQLDFAFEGAEVQYLPTMPPIRNASGWAELDNTRFALQIDQAEVRPKQGGVIDISGSRYEIPKFGKPPEDAQVALRGKGTVTAFMSLLDSEPINVPTKTNLPITLADGMAEVEGTLGIPFKPKLGPNDVAYDFDATIRQVRTDQIVKGSVLASESLTLHADRGGVKISGRGRFNQIPFDGSFTAPKGGTPTVSADVELSERALDALNIDLGTVSISGQGTGRLDLTLPKGKPIGLRLTSKLNGVGVGLSSIGWSKARSANGGLTLAGQLNPLAIDTLEFSAPGLALSGDLRTTAEGKVTDVRLSQLRVGNWLDSNVTLGLRQNAPPLISLREGRVDISKMPATRSSGGAGSPLRLSDMTVQITSGIGLQNFNGDFETTGGTRGTFTANVNGGAPVEGLIAPSRGRSAIRVTSEDGGDVMRDAGILKQANGGEMLLTLTPARTEGQYDGVLAITNTRLYDAPAVTDLLNAVSVVGLLDQMANGGIYFSNVDAKFRLTPEQFILTESSAVGPSMGLSLDGIIGLKNNMMDLQGVLSPVYMLNGIGGIFTRAGEGLFGFNFTLTGSTSAPQVGVNPLSVLTPGMFREIFRRPPPKVSQ</sequence>
<dbReference type="EMBL" id="FMJB01000055">
    <property type="protein sequence ID" value="SCM68476.1"/>
    <property type="molecule type" value="Genomic_DNA"/>
</dbReference>
<reference evidence="4" key="1">
    <citation type="submission" date="2016-09" db="EMBL/GenBank/DDBJ databases">
        <authorList>
            <person name="Wibberg D."/>
        </authorList>
    </citation>
    <scope>NUCLEOTIDE SEQUENCE [LARGE SCALE GENOMIC DNA]</scope>
</reference>
<feature type="domain" description="YhdP central" evidence="2">
    <location>
        <begin position="381"/>
        <end position="835"/>
    </location>
</feature>
<keyword evidence="1" id="KW-0472">Membrane</keyword>
<keyword evidence="1" id="KW-1133">Transmembrane helix</keyword>
<evidence type="ECO:0000259" key="2">
    <source>
        <dbReference type="Pfam" id="PF13116"/>
    </source>
</evidence>
<keyword evidence="4" id="KW-1185">Reference proteome</keyword>
<evidence type="ECO:0000256" key="1">
    <source>
        <dbReference type="SAM" id="Phobius"/>
    </source>
</evidence>
<evidence type="ECO:0000313" key="3">
    <source>
        <dbReference type="EMBL" id="SCM68476.1"/>
    </source>
</evidence>
<feature type="transmembrane region" description="Helical" evidence="1">
    <location>
        <begin position="26"/>
        <end position="49"/>
    </location>
</feature>